<accession>A0A9W6UWP9</accession>
<proteinExistence type="predicted"/>
<reference evidence="2" key="1">
    <citation type="submission" date="2023-02" db="EMBL/GenBank/DDBJ databases">
        <title>Actinomadura rubrobrunea NBRC 14622.</title>
        <authorList>
            <person name="Ichikawa N."/>
            <person name="Sato H."/>
            <person name="Tonouchi N."/>
        </authorList>
    </citation>
    <scope>NUCLEOTIDE SEQUENCE</scope>
    <source>
        <strain evidence="2">NBRC 14622</strain>
    </source>
</reference>
<keyword evidence="3" id="KW-1185">Reference proteome</keyword>
<feature type="region of interest" description="Disordered" evidence="1">
    <location>
        <begin position="62"/>
        <end position="81"/>
    </location>
</feature>
<feature type="compositionally biased region" description="Low complexity" evidence="1">
    <location>
        <begin position="65"/>
        <end position="81"/>
    </location>
</feature>
<sequence>MDMIFTGLPGLPVPGTELVTDGLGSVPGGVADIAVAMSRLDLRVGSDGPVLRRHVRGVPVAHPVRAGGPAHAASGSGRAGPATLELRTSRRTYAAHAPSSVNVLRYGCLLWAAGVARIGSGMRAPVFI</sequence>
<dbReference type="AlphaFoldDB" id="A0A9W6UWP9"/>
<dbReference type="Proteomes" id="UP001165124">
    <property type="component" value="Unassembled WGS sequence"/>
</dbReference>
<name>A0A9W6UWP9_9ACTN</name>
<dbReference type="EMBL" id="BSRZ01000008">
    <property type="protein sequence ID" value="GLW65268.1"/>
    <property type="molecule type" value="Genomic_DNA"/>
</dbReference>
<evidence type="ECO:0000256" key="1">
    <source>
        <dbReference type="SAM" id="MobiDB-lite"/>
    </source>
</evidence>
<comment type="caution">
    <text evidence="2">The sequence shown here is derived from an EMBL/GenBank/DDBJ whole genome shotgun (WGS) entry which is preliminary data.</text>
</comment>
<organism evidence="2 3">
    <name type="scientific">Actinomadura rubrobrunea</name>
    <dbReference type="NCBI Taxonomy" id="115335"/>
    <lineage>
        <taxon>Bacteria</taxon>
        <taxon>Bacillati</taxon>
        <taxon>Actinomycetota</taxon>
        <taxon>Actinomycetes</taxon>
        <taxon>Streptosporangiales</taxon>
        <taxon>Thermomonosporaceae</taxon>
        <taxon>Actinomadura</taxon>
    </lineage>
</organism>
<evidence type="ECO:0000313" key="2">
    <source>
        <dbReference type="EMBL" id="GLW65268.1"/>
    </source>
</evidence>
<gene>
    <name evidence="2" type="ORF">Arub01_35120</name>
</gene>
<evidence type="ECO:0000313" key="3">
    <source>
        <dbReference type="Proteomes" id="UP001165124"/>
    </source>
</evidence>
<protein>
    <submittedName>
        <fullName evidence="2">Uncharacterized protein</fullName>
    </submittedName>
</protein>